<feature type="non-terminal residue" evidence="8">
    <location>
        <position position="1"/>
    </location>
</feature>
<dbReference type="SUPFAM" id="SSF52743">
    <property type="entry name" value="Subtilisin-like"/>
    <property type="match status" value="1"/>
</dbReference>
<keyword evidence="9" id="KW-1185">Reference proteome</keyword>
<dbReference type="PRINTS" id="PR00723">
    <property type="entry name" value="SUBTILISIN"/>
</dbReference>
<dbReference type="InterPro" id="IPR023827">
    <property type="entry name" value="Peptidase_S8_Asp-AS"/>
</dbReference>
<dbReference type="PANTHER" id="PTHR43806:SF13">
    <property type="entry name" value="SUBTILASE-TYPE PROTEINASE RRT12"/>
    <property type="match status" value="1"/>
</dbReference>
<dbReference type="Gene3D" id="3.40.50.200">
    <property type="entry name" value="Peptidase S8/S53 domain"/>
    <property type="match status" value="1"/>
</dbReference>
<comment type="caution">
    <text evidence="8">The sequence shown here is derived from an EMBL/GenBank/DDBJ whole genome shotgun (WGS) entry which is preliminary data.</text>
</comment>
<dbReference type="InterPro" id="IPR022398">
    <property type="entry name" value="Peptidase_S8_His-AS"/>
</dbReference>
<dbReference type="InterPro" id="IPR036852">
    <property type="entry name" value="Peptidase_S8/S53_dom_sf"/>
</dbReference>
<feature type="active site" description="Charge relay system" evidence="5">
    <location>
        <position position="350"/>
    </location>
</feature>
<keyword evidence="3 5" id="KW-0378">Hydrolase</keyword>
<protein>
    <recommendedName>
        <fullName evidence="7">Peptidase S8/S53 domain-containing protein</fullName>
    </recommendedName>
</protein>
<dbReference type="PROSITE" id="PS51892">
    <property type="entry name" value="SUBTILASE"/>
    <property type="match status" value="1"/>
</dbReference>
<dbReference type="GO" id="GO:0004252">
    <property type="term" value="F:serine-type endopeptidase activity"/>
    <property type="evidence" value="ECO:0007669"/>
    <property type="project" value="UniProtKB-UniRule"/>
</dbReference>
<proteinExistence type="inferred from homology"/>
<dbReference type="OrthoDB" id="206201at2759"/>
<dbReference type="PANTHER" id="PTHR43806">
    <property type="entry name" value="PEPTIDASE S8"/>
    <property type="match status" value="1"/>
</dbReference>
<keyword evidence="2 5" id="KW-0645">Protease</keyword>
<sequence>LLSLVAMHAQAQLGTREPTHIIKFKGQANLNQASAAQYFTTQFKEFVAGAVMEDHIVSSSFDTASLSMIDLSKEFHAVSGVFHERFAQYLGQRNDIEYVEHNQVYKAVRALPQVQHPELEKRSVEHYQTPSWGLARVFHRDNTELKEYEADNSNGEGVTVYVLDSGIHANHEDFEGRASSAANFVSNEDDDDYAGHGTHVAGTIAGKTFGVAKKATIKSVKILDKHGDGTTAGLLKALAYVASNATPGKSVINLSLSGPKSQLVEDAIKETAKNHNVPMFVSAGNTGDDACKYLPAASKHVFTVGATDEMDIIAYYSSIGECVRMYAPGSGIISAWMGDNSATMKLDGTSMANPHVAGIAASLLSKEKYSDIEQLYADLESKATKDILKMSAGFSSNELPFKNVMAYAG</sequence>
<dbReference type="InterPro" id="IPR015500">
    <property type="entry name" value="Peptidase_S8_subtilisin-rel"/>
</dbReference>
<dbReference type="InterPro" id="IPR034193">
    <property type="entry name" value="PCSK9_ProteinaseK-like"/>
</dbReference>
<comment type="similarity">
    <text evidence="1 5 6">Belongs to the peptidase S8 family.</text>
</comment>
<dbReference type="PROSITE" id="PS00137">
    <property type="entry name" value="SUBTILASE_HIS"/>
    <property type="match status" value="1"/>
</dbReference>
<accession>A0A8H7UN23</accession>
<organism evidence="8 9">
    <name type="scientific">Umbelopsis vinacea</name>
    <dbReference type="NCBI Taxonomy" id="44442"/>
    <lineage>
        <taxon>Eukaryota</taxon>
        <taxon>Fungi</taxon>
        <taxon>Fungi incertae sedis</taxon>
        <taxon>Mucoromycota</taxon>
        <taxon>Mucoromycotina</taxon>
        <taxon>Umbelopsidomycetes</taxon>
        <taxon>Umbelopsidales</taxon>
        <taxon>Umbelopsidaceae</taxon>
        <taxon>Umbelopsis</taxon>
    </lineage>
</organism>
<dbReference type="InterPro" id="IPR050131">
    <property type="entry name" value="Peptidase_S8_subtilisin-like"/>
</dbReference>
<keyword evidence="4 5" id="KW-0720">Serine protease</keyword>
<dbReference type="GO" id="GO:0005615">
    <property type="term" value="C:extracellular space"/>
    <property type="evidence" value="ECO:0007669"/>
    <property type="project" value="TreeGrafter"/>
</dbReference>
<name>A0A8H7UN23_9FUNG</name>
<dbReference type="InterPro" id="IPR023828">
    <property type="entry name" value="Peptidase_S8_Ser-AS"/>
</dbReference>
<dbReference type="GO" id="GO:0006508">
    <property type="term" value="P:proteolysis"/>
    <property type="evidence" value="ECO:0007669"/>
    <property type="project" value="UniProtKB-KW"/>
</dbReference>
<evidence type="ECO:0000256" key="6">
    <source>
        <dbReference type="RuleBase" id="RU003355"/>
    </source>
</evidence>
<dbReference type="CDD" id="cd04077">
    <property type="entry name" value="Peptidases_S8_PCSK9_ProteinaseK_like"/>
    <property type="match status" value="1"/>
</dbReference>
<evidence type="ECO:0000259" key="7">
    <source>
        <dbReference type="Pfam" id="PF00082"/>
    </source>
</evidence>
<feature type="active site" description="Charge relay system" evidence="5">
    <location>
        <position position="196"/>
    </location>
</feature>
<dbReference type="EMBL" id="JAEPRA010000001">
    <property type="protein sequence ID" value="KAG2189245.1"/>
    <property type="molecule type" value="Genomic_DNA"/>
</dbReference>
<feature type="active site" description="Charge relay system" evidence="5">
    <location>
        <position position="164"/>
    </location>
</feature>
<evidence type="ECO:0000256" key="5">
    <source>
        <dbReference type="PROSITE-ProRule" id="PRU01240"/>
    </source>
</evidence>
<dbReference type="Proteomes" id="UP000612746">
    <property type="component" value="Unassembled WGS sequence"/>
</dbReference>
<dbReference type="FunFam" id="3.40.50.200:FF:000014">
    <property type="entry name" value="Proteinase K"/>
    <property type="match status" value="1"/>
</dbReference>
<feature type="domain" description="Peptidase S8/S53" evidence="7">
    <location>
        <begin position="155"/>
        <end position="392"/>
    </location>
</feature>
<evidence type="ECO:0000256" key="4">
    <source>
        <dbReference type="ARBA" id="ARBA00022825"/>
    </source>
</evidence>
<dbReference type="PROSITE" id="PS00138">
    <property type="entry name" value="SUBTILASE_SER"/>
    <property type="match status" value="1"/>
</dbReference>
<dbReference type="InterPro" id="IPR000209">
    <property type="entry name" value="Peptidase_S8/S53_dom"/>
</dbReference>
<evidence type="ECO:0000256" key="3">
    <source>
        <dbReference type="ARBA" id="ARBA00022801"/>
    </source>
</evidence>
<dbReference type="Pfam" id="PF00082">
    <property type="entry name" value="Peptidase_S8"/>
    <property type="match status" value="1"/>
</dbReference>
<evidence type="ECO:0000313" key="8">
    <source>
        <dbReference type="EMBL" id="KAG2189245.1"/>
    </source>
</evidence>
<dbReference type="AlphaFoldDB" id="A0A8H7UN23"/>
<dbReference type="PROSITE" id="PS00136">
    <property type="entry name" value="SUBTILASE_ASP"/>
    <property type="match status" value="1"/>
</dbReference>
<evidence type="ECO:0000256" key="2">
    <source>
        <dbReference type="ARBA" id="ARBA00022670"/>
    </source>
</evidence>
<gene>
    <name evidence="8" type="ORF">INT44_004387</name>
</gene>
<evidence type="ECO:0000313" key="9">
    <source>
        <dbReference type="Proteomes" id="UP000612746"/>
    </source>
</evidence>
<reference evidence="8" key="1">
    <citation type="submission" date="2020-12" db="EMBL/GenBank/DDBJ databases">
        <title>Metabolic potential, ecology and presence of endohyphal bacteria is reflected in genomic diversity of Mucoromycotina.</title>
        <authorList>
            <person name="Muszewska A."/>
            <person name="Okrasinska A."/>
            <person name="Steczkiewicz K."/>
            <person name="Drgas O."/>
            <person name="Orlowska M."/>
            <person name="Perlinska-Lenart U."/>
            <person name="Aleksandrzak-Piekarczyk T."/>
            <person name="Szatraj K."/>
            <person name="Zielenkiewicz U."/>
            <person name="Pilsyk S."/>
            <person name="Malc E."/>
            <person name="Mieczkowski P."/>
            <person name="Kruszewska J.S."/>
            <person name="Biernat P."/>
            <person name="Pawlowska J."/>
        </authorList>
    </citation>
    <scope>NUCLEOTIDE SEQUENCE</scope>
    <source>
        <strain evidence="8">WA0000051536</strain>
    </source>
</reference>
<evidence type="ECO:0000256" key="1">
    <source>
        <dbReference type="ARBA" id="ARBA00011073"/>
    </source>
</evidence>